<organism evidence="6 7">
    <name type="scientific">Brenthis ino</name>
    <name type="common">lesser marbled fritillary</name>
    <dbReference type="NCBI Taxonomy" id="405034"/>
    <lineage>
        <taxon>Eukaryota</taxon>
        <taxon>Metazoa</taxon>
        <taxon>Ecdysozoa</taxon>
        <taxon>Arthropoda</taxon>
        <taxon>Hexapoda</taxon>
        <taxon>Insecta</taxon>
        <taxon>Pterygota</taxon>
        <taxon>Neoptera</taxon>
        <taxon>Endopterygota</taxon>
        <taxon>Lepidoptera</taxon>
        <taxon>Glossata</taxon>
        <taxon>Ditrysia</taxon>
        <taxon>Papilionoidea</taxon>
        <taxon>Nymphalidae</taxon>
        <taxon>Heliconiinae</taxon>
        <taxon>Argynnini</taxon>
        <taxon>Brenthis</taxon>
    </lineage>
</organism>
<evidence type="ECO:0000256" key="4">
    <source>
        <dbReference type="ARBA" id="ARBA00022833"/>
    </source>
</evidence>
<evidence type="ECO:0000259" key="5">
    <source>
        <dbReference type="PROSITE" id="PS00028"/>
    </source>
</evidence>
<dbReference type="EMBL" id="OV170228">
    <property type="protein sequence ID" value="CAH0730731.1"/>
    <property type="molecule type" value="Genomic_DNA"/>
</dbReference>
<reference evidence="6" key="1">
    <citation type="submission" date="2021-12" db="EMBL/GenBank/DDBJ databases">
        <authorList>
            <person name="Martin H S."/>
        </authorList>
    </citation>
    <scope>NUCLEOTIDE SEQUENCE</scope>
</reference>
<feature type="domain" description="C2H2-type" evidence="5">
    <location>
        <begin position="267"/>
        <end position="287"/>
    </location>
</feature>
<keyword evidence="1" id="KW-0479">Metal-binding</keyword>
<evidence type="ECO:0000313" key="7">
    <source>
        <dbReference type="Proteomes" id="UP000838878"/>
    </source>
</evidence>
<dbReference type="GO" id="GO:0000981">
    <property type="term" value="F:DNA-binding transcription factor activity, RNA polymerase II-specific"/>
    <property type="evidence" value="ECO:0007669"/>
    <property type="project" value="TreeGrafter"/>
</dbReference>
<evidence type="ECO:0000256" key="3">
    <source>
        <dbReference type="ARBA" id="ARBA00022771"/>
    </source>
</evidence>
<keyword evidence="4" id="KW-0862">Zinc</keyword>
<evidence type="ECO:0000313" key="6">
    <source>
        <dbReference type="EMBL" id="CAH0730731.1"/>
    </source>
</evidence>
<keyword evidence="3" id="KW-0863">Zinc-finger</keyword>
<feature type="domain" description="C2H2-type" evidence="5">
    <location>
        <begin position="295"/>
        <end position="315"/>
    </location>
</feature>
<dbReference type="InterPro" id="IPR013087">
    <property type="entry name" value="Znf_C2H2_type"/>
</dbReference>
<dbReference type="Gene3D" id="3.30.160.60">
    <property type="entry name" value="Classic Zinc Finger"/>
    <property type="match status" value="6"/>
</dbReference>
<dbReference type="GO" id="GO:0008270">
    <property type="term" value="F:zinc ion binding"/>
    <property type="evidence" value="ECO:0007669"/>
    <property type="project" value="UniProtKB-KW"/>
</dbReference>
<feature type="domain" description="C2H2-type" evidence="5">
    <location>
        <begin position="238"/>
        <end position="259"/>
    </location>
</feature>
<evidence type="ECO:0000256" key="2">
    <source>
        <dbReference type="ARBA" id="ARBA00022737"/>
    </source>
</evidence>
<dbReference type="Pfam" id="PF00096">
    <property type="entry name" value="zf-C2H2"/>
    <property type="match status" value="4"/>
</dbReference>
<dbReference type="GO" id="GO:0000977">
    <property type="term" value="F:RNA polymerase II transcription regulatory region sequence-specific DNA binding"/>
    <property type="evidence" value="ECO:0007669"/>
    <property type="project" value="TreeGrafter"/>
</dbReference>
<dbReference type="PANTHER" id="PTHR24379:SF127">
    <property type="entry name" value="BLOODY FINGERS-RELATED"/>
    <property type="match status" value="1"/>
</dbReference>
<dbReference type="AlphaFoldDB" id="A0A8J9V215"/>
<dbReference type="PANTHER" id="PTHR24379">
    <property type="entry name" value="KRAB AND ZINC FINGER DOMAIN-CONTAINING"/>
    <property type="match status" value="1"/>
</dbReference>
<dbReference type="OrthoDB" id="8117402at2759"/>
<keyword evidence="7" id="KW-1185">Reference proteome</keyword>
<dbReference type="SUPFAM" id="SSF57667">
    <property type="entry name" value="beta-beta-alpha zinc fingers"/>
    <property type="match status" value="4"/>
</dbReference>
<feature type="domain" description="C2H2-type" evidence="5">
    <location>
        <begin position="110"/>
        <end position="131"/>
    </location>
</feature>
<dbReference type="GO" id="GO:0005634">
    <property type="term" value="C:nucleus"/>
    <property type="evidence" value="ECO:0007669"/>
    <property type="project" value="TreeGrafter"/>
</dbReference>
<feature type="domain" description="C2H2-type" evidence="5">
    <location>
        <begin position="323"/>
        <end position="344"/>
    </location>
</feature>
<protein>
    <recommendedName>
        <fullName evidence="5">C2H2-type domain-containing protein</fullName>
    </recommendedName>
</protein>
<proteinExistence type="predicted"/>
<evidence type="ECO:0000256" key="1">
    <source>
        <dbReference type="ARBA" id="ARBA00022723"/>
    </source>
</evidence>
<dbReference type="SMART" id="SM00355">
    <property type="entry name" value="ZnF_C2H2"/>
    <property type="match status" value="10"/>
</dbReference>
<feature type="domain" description="C2H2-type" evidence="5">
    <location>
        <begin position="166"/>
        <end position="186"/>
    </location>
</feature>
<gene>
    <name evidence="6" type="ORF">BINO364_LOCUS15680</name>
</gene>
<feature type="non-terminal residue" evidence="6">
    <location>
        <position position="393"/>
    </location>
</feature>
<dbReference type="Proteomes" id="UP000838878">
    <property type="component" value="Chromosome 8"/>
</dbReference>
<dbReference type="PROSITE" id="PS00028">
    <property type="entry name" value="ZINC_FINGER_C2H2_1"/>
    <property type="match status" value="7"/>
</dbReference>
<dbReference type="InterPro" id="IPR036236">
    <property type="entry name" value="Znf_C2H2_sf"/>
</dbReference>
<accession>A0A8J9V215</accession>
<keyword evidence="2" id="KW-0677">Repeat</keyword>
<sequence>MFVNKSQQLWTNCVNSLQTLPTLNTSHKSLYAIVRENLLLQTVNNFEGNAKDLIEHLANRIVKRKSLMVERKPRHPRTGPACTCTDCGKSFLSPYYLNMHLRNSGQKEACWLCGAMLIRGQEMKQHLHKIHKTEMFLCTECPMLFKTDVDRKRHTKKCHGPGVMTCSDCGRTFQRSASYDVHTQMHTVRTCRACGAQFTNRGCYRVHRSKCEPEAKPDLKTIPRNRRSNIRDPATFTCDYCGKTYHSRPQLKNHILWIHMDIRPHQCQWCGKRFYTPARLAEHSVVHTRVRNFECDICGAKLVSKMAAVYHRRRHTGERPYECQDCGEKFISSSRRSEHAKRRHNKGSRLHCPECLASFVRSHELKKHMDKIHGVDNNVVKIKDKSFDMSTAV</sequence>
<feature type="domain" description="C2H2-type" evidence="5">
    <location>
        <begin position="352"/>
        <end position="373"/>
    </location>
</feature>
<name>A0A8J9V215_9NEOP</name>